<gene>
    <name evidence="17" type="primary">nnrD</name>
    <name evidence="18" type="synonym">nnrE</name>
    <name evidence="22" type="ORF">CWI83_06270</name>
</gene>
<keyword evidence="13" id="KW-0511">Multifunctional enzyme</keyword>
<comment type="function">
    <text evidence="14 19">Bifunctional enzyme that catalyzes the epimerization of the S- and R-forms of NAD(P)HX and the dehydration of the S-form of NAD(P)HX at the expense of ADP, which is converted to AMP. This allows the repair of both epimers of NAD(P)HX, a damaged form of NAD(P)H that is a result of enzymatic or heat-dependent hydration.</text>
</comment>
<comment type="similarity">
    <text evidence="4 19">In the C-terminal section; belongs to the NnrD/CARKD family.</text>
</comment>
<dbReference type="InterPro" id="IPR030677">
    <property type="entry name" value="Nnr"/>
</dbReference>
<dbReference type="PROSITE" id="PS01049">
    <property type="entry name" value="YJEF_C_1"/>
    <property type="match status" value="1"/>
</dbReference>
<dbReference type="GO" id="GO:0046496">
    <property type="term" value="P:nicotinamide nucleotide metabolic process"/>
    <property type="evidence" value="ECO:0007669"/>
    <property type="project" value="UniProtKB-UniRule"/>
</dbReference>
<dbReference type="PROSITE" id="PS01050">
    <property type="entry name" value="YJEF_C_2"/>
    <property type="match status" value="1"/>
</dbReference>
<feature type="binding site" evidence="18">
    <location>
        <position position="165"/>
    </location>
    <ligand>
        <name>(6S)-NADPHX</name>
        <dbReference type="ChEBI" id="CHEBI:64076"/>
    </ligand>
</feature>
<dbReference type="Pfam" id="PF03853">
    <property type="entry name" value="YjeF_N"/>
    <property type="match status" value="1"/>
</dbReference>
<feature type="binding site" evidence="18">
    <location>
        <position position="64"/>
    </location>
    <ligand>
        <name>K(+)</name>
        <dbReference type="ChEBI" id="CHEBI:29103"/>
    </ligand>
</feature>
<dbReference type="RefSeq" id="WP_126827210.1">
    <property type="nucleotide sequence ID" value="NZ_PIQG01000002.1"/>
</dbReference>
<dbReference type="PROSITE" id="PS51383">
    <property type="entry name" value="YJEF_C_3"/>
    <property type="match status" value="1"/>
</dbReference>
<dbReference type="PANTHER" id="PTHR12592">
    <property type="entry name" value="ATP-DEPENDENT (S)-NAD(P)H-HYDRATE DEHYDRATASE FAMILY MEMBER"/>
    <property type="match status" value="1"/>
</dbReference>
<evidence type="ECO:0000256" key="2">
    <source>
        <dbReference type="ARBA" id="ARBA00000909"/>
    </source>
</evidence>
<keyword evidence="9 18" id="KW-0630">Potassium</keyword>
<evidence type="ECO:0000259" key="20">
    <source>
        <dbReference type="PROSITE" id="PS51383"/>
    </source>
</evidence>
<keyword evidence="5 18" id="KW-0479">Metal-binding</keyword>
<evidence type="ECO:0000256" key="17">
    <source>
        <dbReference type="HAMAP-Rule" id="MF_01965"/>
    </source>
</evidence>
<evidence type="ECO:0000313" key="23">
    <source>
        <dbReference type="Proteomes" id="UP000288279"/>
    </source>
</evidence>
<dbReference type="EC" id="5.1.99.6" evidence="19"/>
<dbReference type="GO" id="GO:0052855">
    <property type="term" value="F:ADP-dependent NAD(P)H-hydrate dehydratase activity"/>
    <property type="evidence" value="ECO:0007669"/>
    <property type="project" value="UniProtKB-UniRule"/>
</dbReference>
<evidence type="ECO:0000256" key="3">
    <source>
        <dbReference type="ARBA" id="ARBA00006001"/>
    </source>
</evidence>
<dbReference type="CDD" id="cd01171">
    <property type="entry name" value="YXKO-related"/>
    <property type="match status" value="1"/>
</dbReference>
<feature type="binding site" evidence="17">
    <location>
        <position position="445"/>
    </location>
    <ligand>
        <name>(6S)-NADPHX</name>
        <dbReference type="ChEBI" id="CHEBI:64076"/>
    </ligand>
</feature>
<dbReference type="NCBIfam" id="TIGR00196">
    <property type="entry name" value="yjeF_cterm"/>
    <property type="match status" value="1"/>
</dbReference>
<dbReference type="OrthoDB" id="9806925at2"/>
<dbReference type="InterPro" id="IPR017953">
    <property type="entry name" value="Carbohydrate_kinase_pred_CS"/>
</dbReference>
<evidence type="ECO:0000256" key="4">
    <source>
        <dbReference type="ARBA" id="ARBA00009524"/>
    </source>
</evidence>
<protein>
    <recommendedName>
        <fullName evidence="19">Bifunctional NAD(P)H-hydrate repair enzyme</fullName>
    </recommendedName>
    <alternativeName>
        <fullName evidence="19">Nicotinamide nucleotide repair protein</fullName>
    </alternativeName>
    <domain>
        <recommendedName>
            <fullName evidence="19">ADP-dependent (S)-NAD(P)H-hydrate dehydratase</fullName>
            <ecNumber evidence="19">4.2.1.136</ecNumber>
        </recommendedName>
        <alternativeName>
            <fullName evidence="19">ADP-dependent NAD(P)HX dehydratase</fullName>
        </alternativeName>
    </domain>
    <domain>
        <recommendedName>
            <fullName evidence="19">NAD(P)H-hydrate epimerase</fullName>
            <ecNumber evidence="19">5.1.99.6</ecNumber>
        </recommendedName>
    </domain>
</protein>
<dbReference type="HAMAP" id="MF_01966">
    <property type="entry name" value="NADHX_epimerase"/>
    <property type="match status" value="1"/>
</dbReference>
<sequence length="511" mass="54275">MGRTSGRPLYFSQAVREHELAVAAELDLSPRELMQRAAQACFDWLQPRIKRGSHWLFVLGPGNNGGDGWLLARLCQQAGVKVSVFAVAPQTELAQQAAAAFHDHGGRSKALSELTEADLQTVEWIIDGLFGIGLNRPLSHEFAALVEQLNQSRQSDSAKRVLAIDCPSGLDSDNGFPLGVALRADVTLTFIVTKAGLVTGAAGDYCGQLVELDLGVGAAFRKHVPTPIASISTEQVHANLPPRRWGSHKGDHGHVLLIGGAPGYSGALWLAGVAALRAGAGKVTLACHPQSQQSLAQTQPELMVRGVATEDDLRPLLAQATVVAIGPGLGQDDWAKQQLEQALQFPHAVVIDADGLICLAQIPLAEYSCAAAKLMLTPHPGEAARLLGQERPPQNRYDSAQALAERYQAEVLLKGAGSIVYHYGQQSWQVCERGSPALASAGSGDVLTGIVAALLAQGLADEALSSAVWLHAVAAEQAALDGERGTLASDLWQPLRRLVNPNFNQQQSELE</sequence>
<keyword evidence="6 17" id="KW-0547">Nucleotide-binding</keyword>
<feature type="binding site" evidence="18">
    <location>
        <position position="127"/>
    </location>
    <ligand>
        <name>K(+)</name>
        <dbReference type="ChEBI" id="CHEBI:29103"/>
    </ligand>
</feature>
<evidence type="ECO:0000256" key="8">
    <source>
        <dbReference type="ARBA" id="ARBA00022857"/>
    </source>
</evidence>
<comment type="similarity">
    <text evidence="17">Belongs to the NnrD/CARKD family.</text>
</comment>
<keyword evidence="12 17" id="KW-0456">Lyase</keyword>
<feature type="binding site" evidence="18">
    <location>
        <begin position="131"/>
        <end position="137"/>
    </location>
    <ligand>
        <name>(6S)-NADPHX</name>
        <dbReference type="ChEBI" id="CHEBI:64076"/>
    </ligand>
</feature>
<accession>A0A432ZLB0</accession>
<dbReference type="AlphaFoldDB" id="A0A432ZLB0"/>
<reference evidence="22 23" key="1">
    <citation type="journal article" date="2011" name="Front. Microbiol.">
        <title>Genomic signatures of strain selection and enhancement in Bacillus atrophaeus var. globigii, a historical biowarfare simulant.</title>
        <authorList>
            <person name="Gibbons H.S."/>
            <person name="Broomall S.M."/>
            <person name="McNew L.A."/>
            <person name="Daligault H."/>
            <person name="Chapman C."/>
            <person name="Bruce D."/>
            <person name="Karavis M."/>
            <person name="Krepps M."/>
            <person name="McGregor P.A."/>
            <person name="Hong C."/>
            <person name="Park K.H."/>
            <person name="Akmal A."/>
            <person name="Feldman A."/>
            <person name="Lin J.S."/>
            <person name="Chang W.E."/>
            <person name="Higgs B.W."/>
            <person name="Demirev P."/>
            <person name="Lindquist J."/>
            <person name="Liem A."/>
            <person name="Fochler E."/>
            <person name="Read T.D."/>
            <person name="Tapia R."/>
            <person name="Johnson S."/>
            <person name="Bishop-Lilly K.A."/>
            <person name="Detter C."/>
            <person name="Han C."/>
            <person name="Sozhamannan S."/>
            <person name="Rosenzweig C.N."/>
            <person name="Skowronski E.W."/>
        </authorList>
    </citation>
    <scope>NUCLEOTIDE SEQUENCE [LARGE SCALE GENOMIC DNA]</scope>
    <source>
        <strain evidence="22 23">PIT1</strain>
    </source>
</reference>
<dbReference type="Gene3D" id="3.40.1190.20">
    <property type="match status" value="1"/>
</dbReference>
<evidence type="ECO:0000256" key="19">
    <source>
        <dbReference type="PIRNR" id="PIRNR017184"/>
    </source>
</evidence>
<feature type="binding site" evidence="18">
    <location>
        <position position="168"/>
    </location>
    <ligand>
        <name>K(+)</name>
        <dbReference type="ChEBI" id="CHEBI:29103"/>
    </ligand>
</feature>
<dbReference type="SUPFAM" id="SSF64153">
    <property type="entry name" value="YjeF N-terminal domain-like"/>
    <property type="match status" value="1"/>
</dbReference>
<comment type="catalytic activity">
    <reaction evidence="2 18 19">
        <text>(6R)-NADPHX = (6S)-NADPHX</text>
        <dbReference type="Rhea" id="RHEA:32227"/>
        <dbReference type="ChEBI" id="CHEBI:64076"/>
        <dbReference type="ChEBI" id="CHEBI:64077"/>
        <dbReference type="EC" id="5.1.99.6"/>
    </reaction>
</comment>
<comment type="function">
    <text evidence="18">Catalyzes the epimerization of the S- and R-forms of NAD(P)HX, a damaged form of NAD(P)H that is a result of enzymatic or heat-dependent hydration. This is a prerequisite for the S-specific NAD(P)H-hydrate dehydratase to allow the repair of both epimers of NAD(P)HX.</text>
</comment>
<keyword evidence="23" id="KW-1185">Reference proteome</keyword>
<feature type="binding site" evidence="17">
    <location>
        <position position="444"/>
    </location>
    <ligand>
        <name>AMP</name>
        <dbReference type="ChEBI" id="CHEBI:456215"/>
    </ligand>
</feature>
<evidence type="ECO:0000259" key="21">
    <source>
        <dbReference type="PROSITE" id="PS51385"/>
    </source>
</evidence>
<comment type="catalytic activity">
    <reaction evidence="15 17 19">
        <text>(6S)-NADHX + ADP = AMP + phosphate + NADH + H(+)</text>
        <dbReference type="Rhea" id="RHEA:32223"/>
        <dbReference type="ChEBI" id="CHEBI:15378"/>
        <dbReference type="ChEBI" id="CHEBI:43474"/>
        <dbReference type="ChEBI" id="CHEBI:57945"/>
        <dbReference type="ChEBI" id="CHEBI:64074"/>
        <dbReference type="ChEBI" id="CHEBI:456215"/>
        <dbReference type="ChEBI" id="CHEBI:456216"/>
        <dbReference type="EC" id="4.2.1.136"/>
    </reaction>
</comment>
<comment type="subunit">
    <text evidence="17">Homotetramer.</text>
</comment>
<keyword evidence="10 17" id="KW-0520">NAD</keyword>
<evidence type="ECO:0000313" key="22">
    <source>
        <dbReference type="EMBL" id="RUO78620.1"/>
    </source>
</evidence>
<evidence type="ECO:0000256" key="1">
    <source>
        <dbReference type="ARBA" id="ARBA00000013"/>
    </source>
</evidence>
<evidence type="ECO:0000256" key="7">
    <source>
        <dbReference type="ARBA" id="ARBA00022840"/>
    </source>
</evidence>
<dbReference type="EMBL" id="PIQG01000002">
    <property type="protein sequence ID" value="RUO78620.1"/>
    <property type="molecule type" value="Genomic_DNA"/>
</dbReference>
<dbReference type="GO" id="GO:0046872">
    <property type="term" value="F:metal ion binding"/>
    <property type="evidence" value="ECO:0007669"/>
    <property type="project" value="UniProtKB-UniRule"/>
</dbReference>
<dbReference type="InterPro" id="IPR004443">
    <property type="entry name" value="YjeF_N_dom"/>
</dbReference>
<comment type="similarity">
    <text evidence="18">Belongs to the NnrE/AIBP family.</text>
</comment>
<dbReference type="SUPFAM" id="SSF53613">
    <property type="entry name" value="Ribokinase-like"/>
    <property type="match status" value="1"/>
</dbReference>
<evidence type="ECO:0000256" key="9">
    <source>
        <dbReference type="ARBA" id="ARBA00022958"/>
    </source>
</evidence>
<feature type="binding site" evidence="17">
    <location>
        <position position="379"/>
    </location>
    <ligand>
        <name>(6S)-NADPHX</name>
        <dbReference type="ChEBI" id="CHEBI:64076"/>
    </ligand>
</feature>
<feature type="binding site" evidence="17">
    <location>
        <begin position="414"/>
        <end position="418"/>
    </location>
    <ligand>
        <name>AMP</name>
        <dbReference type="ChEBI" id="CHEBI:456215"/>
    </ligand>
</feature>
<dbReference type="InterPro" id="IPR036652">
    <property type="entry name" value="YjeF_N_dom_sf"/>
</dbReference>
<feature type="binding site" evidence="17">
    <location>
        <position position="267"/>
    </location>
    <ligand>
        <name>(6S)-NADPHX</name>
        <dbReference type="ChEBI" id="CHEBI:64076"/>
    </ligand>
</feature>
<evidence type="ECO:0000256" key="15">
    <source>
        <dbReference type="ARBA" id="ARBA00048238"/>
    </source>
</evidence>
<dbReference type="Proteomes" id="UP000288279">
    <property type="component" value="Unassembled WGS sequence"/>
</dbReference>
<comment type="caution">
    <text evidence="18">Lacks conserved residue(s) required for the propagation of feature annotation.</text>
</comment>
<feature type="domain" description="YjeF N-terminal" evidence="21">
    <location>
        <begin position="15"/>
        <end position="222"/>
    </location>
</feature>
<evidence type="ECO:0000256" key="18">
    <source>
        <dbReference type="HAMAP-Rule" id="MF_01966"/>
    </source>
</evidence>
<dbReference type="GO" id="GO:0110051">
    <property type="term" value="P:metabolite repair"/>
    <property type="evidence" value="ECO:0007669"/>
    <property type="project" value="TreeGrafter"/>
</dbReference>
<dbReference type="PROSITE" id="PS51385">
    <property type="entry name" value="YJEF_N"/>
    <property type="match status" value="1"/>
</dbReference>
<dbReference type="Pfam" id="PF01256">
    <property type="entry name" value="Carb_kinase"/>
    <property type="match status" value="1"/>
</dbReference>
<comment type="cofactor">
    <cofactor evidence="17">
        <name>Mg(2+)</name>
        <dbReference type="ChEBI" id="CHEBI:18420"/>
    </cofactor>
</comment>
<keyword evidence="11 18" id="KW-0413">Isomerase</keyword>
<evidence type="ECO:0000256" key="11">
    <source>
        <dbReference type="ARBA" id="ARBA00023235"/>
    </source>
</evidence>
<evidence type="ECO:0000256" key="12">
    <source>
        <dbReference type="ARBA" id="ARBA00023239"/>
    </source>
</evidence>
<dbReference type="NCBIfam" id="TIGR00197">
    <property type="entry name" value="yjeF_nterm"/>
    <property type="match status" value="1"/>
</dbReference>
<evidence type="ECO:0000256" key="6">
    <source>
        <dbReference type="ARBA" id="ARBA00022741"/>
    </source>
</evidence>
<evidence type="ECO:0000256" key="16">
    <source>
        <dbReference type="ARBA" id="ARBA00049209"/>
    </source>
</evidence>
<dbReference type="Gene3D" id="3.40.50.10260">
    <property type="entry name" value="YjeF N-terminal domain"/>
    <property type="match status" value="1"/>
</dbReference>
<feature type="binding site" evidence="17">
    <location>
        <position position="328"/>
    </location>
    <ligand>
        <name>(6S)-NADPHX</name>
        <dbReference type="ChEBI" id="CHEBI:64076"/>
    </ligand>
</feature>
<proteinExistence type="inferred from homology"/>
<dbReference type="InterPro" id="IPR029056">
    <property type="entry name" value="Ribokinase-like"/>
</dbReference>
<evidence type="ECO:0000256" key="10">
    <source>
        <dbReference type="ARBA" id="ARBA00023027"/>
    </source>
</evidence>
<dbReference type="PIRSF" id="PIRSF017184">
    <property type="entry name" value="Nnr"/>
    <property type="match status" value="1"/>
</dbReference>
<feature type="binding site" evidence="18">
    <location>
        <begin position="63"/>
        <end position="67"/>
    </location>
    <ligand>
        <name>(6S)-NADPHX</name>
        <dbReference type="ChEBI" id="CHEBI:64076"/>
    </ligand>
</feature>
<dbReference type="InterPro" id="IPR000631">
    <property type="entry name" value="CARKD"/>
</dbReference>
<comment type="caution">
    <text evidence="22">The sequence shown here is derived from an EMBL/GenBank/DDBJ whole genome shotgun (WGS) entry which is preliminary data.</text>
</comment>
<comment type="function">
    <text evidence="17">Catalyzes the dehydration of the S-form of NAD(P)HX at the expense of ADP, which is converted to AMP. Together with NAD(P)HX epimerase, which catalyzes the epimerization of the S- and R-forms, the enzyme allows the repair of both epimers of NAD(P)HX, a damaged form of NAD(P)H that is a result of enzymatic or heat-dependent hydration.</text>
</comment>
<dbReference type="GO" id="GO:0005524">
    <property type="term" value="F:ATP binding"/>
    <property type="evidence" value="ECO:0007669"/>
    <property type="project" value="UniProtKB-UniRule"/>
</dbReference>
<organism evidence="22 23">
    <name type="scientific">Pseudidiomarina taiwanensis</name>
    <dbReference type="NCBI Taxonomy" id="337250"/>
    <lineage>
        <taxon>Bacteria</taxon>
        <taxon>Pseudomonadati</taxon>
        <taxon>Pseudomonadota</taxon>
        <taxon>Gammaproteobacteria</taxon>
        <taxon>Alteromonadales</taxon>
        <taxon>Idiomarinaceae</taxon>
        <taxon>Pseudidiomarina</taxon>
    </lineage>
</organism>
<name>A0A432ZLB0_9GAMM</name>
<evidence type="ECO:0000256" key="14">
    <source>
        <dbReference type="ARBA" id="ARBA00025153"/>
    </source>
</evidence>
<dbReference type="GO" id="GO:0052856">
    <property type="term" value="F:NAD(P)HX epimerase activity"/>
    <property type="evidence" value="ECO:0007669"/>
    <property type="project" value="UniProtKB-UniRule"/>
</dbReference>
<comment type="cofactor">
    <cofactor evidence="18 19">
        <name>K(+)</name>
        <dbReference type="ChEBI" id="CHEBI:29103"/>
    </cofactor>
    <text evidence="18 19">Binds 1 potassium ion per subunit.</text>
</comment>
<dbReference type="EC" id="4.2.1.136" evidence="19"/>
<comment type="similarity">
    <text evidence="3 19">In the N-terminal section; belongs to the NnrE/AIBP family.</text>
</comment>
<evidence type="ECO:0000256" key="13">
    <source>
        <dbReference type="ARBA" id="ARBA00023268"/>
    </source>
</evidence>
<keyword evidence="7 17" id="KW-0067">ATP-binding</keyword>
<dbReference type="PANTHER" id="PTHR12592:SF0">
    <property type="entry name" value="ATP-DEPENDENT (S)-NAD(P)H-HYDRATE DEHYDRATASE"/>
    <property type="match status" value="1"/>
</dbReference>
<comment type="catalytic activity">
    <reaction evidence="16 17 19">
        <text>(6S)-NADPHX + ADP = AMP + phosphate + NADPH + H(+)</text>
        <dbReference type="Rhea" id="RHEA:32235"/>
        <dbReference type="ChEBI" id="CHEBI:15378"/>
        <dbReference type="ChEBI" id="CHEBI:43474"/>
        <dbReference type="ChEBI" id="CHEBI:57783"/>
        <dbReference type="ChEBI" id="CHEBI:64076"/>
        <dbReference type="ChEBI" id="CHEBI:456215"/>
        <dbReference type="ChEBI" id="CHEBI:456216"/>
        <dbReference type="EC" id="4.2.1.136"/>
    </reaction>
</comment>
<comment type="catalytic activity">
    <reaction evidence="1 18 19">
        <text>(6R)-NADHX = (6S)-NADHX</text>
        <dbReference type="Rhea" id="RHEA:32215"/>
        <dbReference type="ChEBI" id="CHEBI:64074"/>
        <dbReference type="ChEBI" id="CHEBI:64075"/>
        <dbReference type="EC" id="5.1.99.6"/>
    </reaction>
</comment>
<feature type="domain" description="YjeF C-terminal" evidence="20">
    <location>
        <begin position="232"/>
        <end position="502"/>
    </location>
</feature>
<evidence type="ECO:0000256" key="5">
    <source>
        <dbReference type="ARBA" id="ARBA00022723"/>
    </source>
</evidence>
<keyword evidence="8 17" id="KW-0521">NADP</keyword>
<dbReference type="HAMAP" id="MF_01965">
    <property type="entry name" value="NADHX_dehydratase"/>
    <property type="match status" value="1"/>
</dbReference>